<dbReference type="Proteomes" id="UP001319827">
    <property type="component" value="Chromosome"/>
</dbReference>
<gene>
    <name evidence="1" type="ORF">DESUT3_03690</name>
</gene>
<reference evidence="1 2" key="2">
    <citation type="journal article" date="2021" name="Int. J. Syst. Evol. Microbiol.">
        <title>Isolation and Polyphasic Characterization of Desulfuromonas versatilis sp. Nov., an Electrogenic Bacteria Capable of Versatile Metabolism Isolated from a Graphene Oxide-Reducing Enrichment Culture.</title>
        <authorList>
            <person name="Xie L."/>
            <person name="Yoshida N."/>
            <person name="Ishii S."/>
            <person name="Meng L."/>
        </authorList>
    </citation>
    <scope>NUCLEOTIDE SEQUENCE [LARGE SCALE GENOMIC DNA]</scope>
    <source>
        <strain evidence="1 2">NIT-T3</strain>
    </source>
</reference>
<evidence type="ECO:0000313" key="2">
    <source>
        <dbReference type="Proteomes" id="UP001319827"/>
    </source>
</evidence>
<dbReference type="RefSeq" id="WP_221250781.1">
    <property type="nucleotide sequence ID" value="NZ_AP024355.1"/>
</dbReference>
<sequence>MDGLLTEYRGLLEKVDDWFRRSQAKAQGLVHCAAGCSQCCRGLFDISLLEAYLLQAGFSQLAEETRERVLAQSRLRLAQLQAQWPDFSAPYLLNHMPDELWTEMPEGDMTPCPLLGEDGRCLVYQWRPMTCRLHGLPNVDRSGEIFSDQWCTLNFSGSNPLEREELRWDFRAAFEVEIDLFQRFAEGLLARPLRELDTFIPTALLIDFAGTDWQNLKIAPAGGVRA</sequence>
<dbReference type="EMBL" id="AP024355">
    <property type="protein sequence ID" value="BCR03300.1"/>
    <property type="molecule type" value="Genomic_DNA"/>
</dbReference>
<reference evidence="1 2" key="1">
    <citation type="journal article" date="2016" name="C (Basel)">
        <title>Selective Growth of and Electricity Production by Marine Exoelectrogenic Bacteria in Self-Aggregated Hydrogel of Microbially Reduced Graphene Oxide.</title>
        <authorList>
            <person name="Yoshida N."/>
            <person name="Goto Y."/>
            <person name="Miyata Y."/>
        </authorList>
    </citation>
    <scope>NUCLEOTIDE SEQUENCE [LARGE SCALE GENOMIC DNA]</scope>
    <source>
        <strain evidence="1 2">NIT-T3</strain>
    </source>
</reference>
<protein>
    <recommendedName>
        <fullName evidence="3">YkgJ family cysteine cluster protein</fullName>
    </recommendedName>
</protein>
<organism evidence="1 2">
    <name type="scientific">Desulfuromonas versatilis</name>
    <dbReference type="NCBI Taxonomy" id="2802975"/>
    <lineage>
        <taxon>Bacteria</taxon>
        <taxon>Pseudomonadati</taxon>
        <taxon>Thermodesulfobacteriota</taxon>
        <taxon>Desulfuromonadia</taxon>
        <taxon>Desulfuromonadales</taxon>
        <taxon>Desulfuromonadaceae</taxon>
        <taxon>Desulfuromonas</taxon>
    </lineage>
</organism>
<evidence type="ECO:0000313" key="1">
    <source>
        <dbReference type="EMBL" id="BCR03300.1"/>
    </source>
</evidence>
<keyword evidence="2" id="KW-1185">Reference proteome</keyword>
<accession>A0ABM8HS73</accession>
<proteinExistence type="predicted"/>
<dbReference type="InterPro" id="IPR005358">
    <property type="entry name" value="Puta_zinc/iron-chelating_dom"/>
</dbReference>
<evidence type="ECO:0008006" key="3">
    <source>
        <dbReference type="Google" id="ProtNLM"/>
    </source>
</evidence>
<dbReference type="Pfam" id="PF03692">
    <property type="entry name" value="CxxCxxCC"/>
    <property type="match status" value="1"/>
</dbReference>
<name>A0ABM8HS73_9BACT</name>